<dbReference type="InterPro" id="IPR000571">
    <property type="entry name" value="Znf_CCCH"/>
</dbReference>
<dbReference type="HOGENOM" id="CLU_016423_2_0_1"/>
<dbReference type="Gene3D" id="6.10.250.3160">
    <property type="match status" value="1"/>
</dbReference>
<comment type="domain">
    <text evidence="10">Contains a pseudokinase domain. The protein kinase domain is predicted to be catalytically inactive because some of the residues important for catalytic activity are substituted and it lacks the equivalent of the binding site for a peptide substrate. However, it has retained an ATP-binding site and ATP-binding is required for mRNA degradation, stimulating the activity of the PAN2 nuclease in vitro. The nucleotide-binding site is juxtaposed to the RNase active site of PAN2 in the complex and may actually bind nucleosides of a poly(A) RNA rather than ATP, feeding the poly(A)-tail to the active site of the deadenylase and thus increasing the efficiency with which this distributive enzyme degrades oligo(A) RNAs.</text>
</comment>
<feature type="region of interest" description="Knob domain" evidence="10">
    <location>
        <begin position="584"/>
        <end position="684"/>
    </location>
</feature>
<dbReference type="Pfam" id="PF25586">
    <property type="entry name" value="zf-CCCH_PAN3"/>
    <property type="match status" value="1"/>
</dbReference>
<dbReference type="OrthoDB" id="204958at2759"/>
<dbReference type="Gene3D" id="1.10.287.3700">
    <property type="match status" value="1"/>
</dbReference>
<evidence type="ECO:0000256" key="12">
    <source>
        <dbReference type="SAM" id="MobiDB-lite"/>
    </source>
</evidence>
<comment type="subunit">
    <text evidence="10">Homodimer. Forms a heterotrimer with a catalytic subunit PAN2 to form the poly(A)-nuclease (PAN) deadenylation complex. Interacts (via PAM-2 motif) with poly(A)-binding protein PAB1 (via PABC domain), conferring substrate specificity of the enzyme complex.</text>
</comment>
<evidence type="ECO:0000256" key="11">
    <source>
        <dbReference type="PROSITE-ProRule" id="PRU00723"/>
    </source>
</evidence>
<organism evidence="15">
    <name type="scientific">Cryptococcus bacillisporus CA1280</name>
    <dbReference type="NCBI Taxonomy" id="1296109"/>
    <lineage>
        <taxon>Eukaryota</taxon>
        <taxon>Fungi</taxon>
        <taxon>Dikarya</taxon>
        <taxon>Basidiomycota</taxon>
        <taxon>Agaricomycotina</taxon>
        <taxon>Tremellomycetes</taxon>
        <taxon>Tremellales</taxon>
        <taxon>Cryptococcaceae</taxon>
        <taxon>Cryptococcus</taxon>
        <taxon>Cryptococcus gattii species complex</taxon>
    </lineage>
</organism>
<protein>
    <recommendedName>
        <fullName evidence="10">PAN2-PAN3 deadenylation complex subunit PAN3</fullName>
    </recommendedName>
    <alternativeName>
        <fullName evidence="10">PAB1P-dependent poly(A)-specific ribonuclease</fullName>
    </alternativeName>
    <alternativeName>
        <fullName evidence="10">Poly(A)-nuclease deadenylation complex subunit 3</fullName>
        <shortName evidence="10">PAN deadenylation complex subunit 3</shortName>
    </alternativeName>
</protein>
<keyword evidence="3 10" id="KW-0507">mRNA processing</keyword>
<dbReference type="PROSITE" id="PS50103">
    <property type="entry name" value="ZF_C3H1"/>
    <property type="match status" value="1"/>
</dbReference>
<evidence type="ECO:0000256" key="6">
    <source>
        <dbReference type="ARBA" id="ARBA00022771"/>
    </source>
</evidence>
<evidence type="ECO:0000256" key="10">
    <source>
        <dbReference type="HAMAP-Rule" id="MF_03181"/>
    </source>
</evidence>
<keyword evidence="5 10" id="KW-0547">Nucleotide-binding</keyword>
<keyword evidence="6 11" id="KW-0863">Zinc-finger</keyword>
<feature type="compositionally biased region" description="Polar residues" evidence="12">
    <location>
        <begin position="68"/>
        <end position="90"/>
    </location>
</feature>
<dbReference type="GO" id="GO:0008270">
    <property type="term" value="F:zinc ion binding"/>
    <property type="evidence" value="ECO:0007669"/>
    <property type="project" value="UniProtKB-KW"/>
</dbReference>
<name>A0A0D0TL67_CRYGA</name>
<dbReference type="PANTHER" id="PTHR12272:SF11">
    <property type="entry name" value="PAN2-PAN3 DEADENYLATION COMPLEX SUBUNIT PAN3"/>
    <property type="match status" value="1"/>
</dbReference>
<feature type="binding site" evidence="10">
    <location>
        <begin position="444"/>
        <end position="445"/>
    </location>
    <ligand>
        <name>ATP</name>
        <dbReference type="ChEBI" id="CHEBI:30616"/>
    </ligand>
</feature>
<dbReference type="AlphaFoldDB" id="A0A0D0TL67"/>
<feature type="domain" description="Protein kinase" evidence="13">
    <location>
        <begin position="297"/>
        <end position="584"/>
    </location>
</feature>
<keyword evidence="2 10" id="KW-0963">Cytoplasm</keyword>
<feature type="compositionally biased region" description="Basic and acidic residues" evidence="12">
    <location>
        <begin position="21"/>
        <end position="38"/>
    </location>
</feature>
<dbReference type="InterPro" id="IPR011009">
    <property type="entry name" value="Kinase-like_dom_sf"/>
</dbReference>
<comment type="domain">
    <text evidence="10">The N-terminal zinc finger binds to poly(A) RNA.</text>
</comment>
<feature type="zinc finger region" description="C3H1-type" evidence="11">
    <location>
        <begin position="36"/>
        <end position="65"/>
    </location>
</feature>
<evidence type="ECO:0000256" key="5">
    <source>
        <dbReference type="ARBA" id="ARBA00022741"/>
    </source>
</evidence>
<dbReference type="PROSITE" id="PS50011">
    <property type="entry name" value="PROTEIN_KINASE_DOM"/>
    <property type="match status" value="1"/>
</dbReference>
<dbReference type="InterPro" id="IPR041332">
    <property type="entry name" value="Pan3_CK"/>
</dbReference>
<evidence type="ECO:0000256" key="2">
    <source>
        <dbReference type="ARBA" id="ARBA00022490"/>
    </source>
</evidence>
<evidence type="ECO:0000313" key="15">
    <source>
        <dbReference type="EMBL" id="KIR47292.1"/>
    </source>
</evidence>
<feature type="binding site" evidence="10">
    <location>
        <begin position="375"/>
        <end position="382"/>
    </location>
    <ligand>
        <name>ATP</name>
        <dbReference type="ChEBI" id="CHEBI:30616"/>
    </ligand>
</feature>
<dbReference type="SUPFAM" id="SSF56112">
    <property type="entry name" value="Protein kinase-like (PK-like)"/>
    <property type="match status" value="1"/>
</dbReference>
<keyword evidence="8 10" id="KW-0067">ATP-binding</keyword>
<evidence type="ECO:0000256" key="7">
    <source>
        <dbReference type="ARBA" id="ARBA00022833"/>
    </source>
</evidence>
<dbReference type="GO" id="GO:0000932">
    <property type="term" value="C:P-body"/>
    <property type="evidence" value="ECO:0007669"/>
    <property type="project" value="TreeGrafter"/>
</dbReference>
<dbReference type="PANTHER" id="PTHR12272">
    <property type="entry name" value="DEADENYLATION COMPLEX SUBUNIT PAN3"/>
    <property type="match status" value="1"/>
</dbReference>
<reference evidence="15" key="1">
    <citation type="submission" date="2015-01" db="EMBL/GenBank/DDBJ databases">
        <title>The Genome Sequence of Cryptococcus gattii CA1280.</title>
        <authorList>
            <consortium name="The Broad Institute Genomics Platform"/>
            <person name="Cuomo C."/>
            <person name="Litvintseva A."/>
            <person name="Chen Y."/>
            <person name="Heitman J."/>
            <person name="Sun S."/>
            <person name="Springer D."/>
            <person name="Dromer F."/>
            <person name="Young S."/>
            <person name="Zeng Q."/>
            <person name="Gargeya S."/>
            <person name="Abouelleil A."/>
            <person name="Alvarado L."/>
            <person name="Chapman S.B."/>
            <person name="Gainer-Dewar J."/>
            <person name="Goldberg J."/>
            <person name="Griggs A."/>
            <person name="Gujja S."/>
            <person name="Hansen M."/>
            <person name="Howarth C."/>
            <person name="Imamovic A."/>
            <person name="Larimer J."/>
            <person name="Murphy C."/>
            <person name="Naylor J."/>
            <person name="Pearson M."/>
            <person name="Priest M."/>
            <person name="Roberts A."/>
            <person name="Saif S."/>
            <person name="Shea T."/>
            <person name="Sykes S."/>
            <person name="Wortman J."/>
            <person name="Nusbaum C."/>
            <person name="Birren B."/>
        </authorList>
    </citation>
    <scope>NUCLEOTIDE SEQUENCE [LARGE SCALE GENOMIC DNA]</scope>
    <source>
        <strain evidence="15">CA1280</strain>
    </source>
</reference>
<dbReference type="Gene3D" id="1.20.5.5160">
    <property type="match status" value="1"/>
</dbReference>
<dbReference type="GO" id="GO:0004672">
    <property type="term" value="F:protein kinase activity"/>
    <property type="evidence" value="ECO:0007669"/>
    <property type="project" value="InterPro"/>
</dbReference>
<keyword evidence="4 11" id="KW-0479">Metal-binding</keyword>
<feature type="binding site" evidence="10">
    <location>
        <position position="326"/>
    </location>
    <ligand>
        <name>ATP</name>
        <dbReference type="ChEBI" id="CHEBI:30616"/>
    </ligand>
</feature>
<evidence type="ECO:0000256" key="1">
    <source>
        <dbReference type="ARBA" id="ARBA00004496"/>
    </source>
</evidence>
<evidence type="ECO:0000259" key="13">
    <source>
        <dbReference type="PROSITE" id="PS50011"/>
    </source>
</evidence>
<feature type="domain" description="C3H1-type" evidence="14">
    <location>
        <begin position="36"/>
        <end position="65"/>
    </location>
</feature>
<comment type="similarity">
    <text evidence="10">Belongs to the protein kinase superfamily. PAN3 family.</text>
</comment>
<dbReference type="GO" id="GO:0005524">
    <property type="term" value="F:ATP binding"/>
    <property type="evidence" value="ECO:0007669"/>
    <property type="project" value="UniProtKB-UniRule"/>
</dbReference>
<dbReference type="Gene3D" id="1.10.510.10">
    <property type="entry name" value="Transferase(Phosphotransferase) domain 1"/>
    <property type="match status" value="1"/>
</dbReference>
<dbReference type="GO" id="GO:0008143">
    <property type="term" value="F:poly(A) binding"/>
    <property type="evidence" value="ECO:0007669"/>
    <property type="project" value="TreeGrafter"/>
</dbReference>
<dbReference type="GO" id="GO:0000289">
    <property type="term" value="P:nuclear-transcribed mRNA poly(A) tail shortening"/>
    <property type="evidence" value="ECO:0007669"/>
    <property type="project" value="UniProtKB-UniRule"/>
</dbReference>
<gene>
    <name evidence="10" type="primary">PAN3</name>
    <name evidence="15" type="ORF">I312_03621</name>
</gene>
<evidence type="ECO:0000256" key="8">
    <source>
        <dbReference type="ARBA" id="ARBA00022840"/>
    </source>
</evidence>
<dbReference type="InterPro" id="IPR030844">
    <property type="entry name" value="PAN3"/>
</dbReference>
<dbReference type="HAMAP" id="MF_03181">
    <property type="entry name" value="PAN3"/>
    <property type="match status" value="1"/>
</dbReference>
<feature type="region of interest" description="Disordered" evidence="12">
    <location>
        <begin position="68"/>
        <end position="91"/>
    </location>
</feature>
<dbReference type="EMBL" id="KN847981">
    <property type="protein sequence ID" value="KIR47292.1"/>
    <property type="molecule type" value="Genomic_DNA"/>
</dbReference>
<feature type="compositionally biased region" description="Pro residues" evidence="12">
    <location>
        <begin position="127"/>
        <end position="139"/>
    </location>
</feature>
<dbReference type="GO" id="GO:0006397">
    <property type="term" value="P:mRNA processing"/>
    <property type="evidence" value="ECO:0007669"/>
    <property type="project" value="UniProtKB-KW"/>
</dbReference>
<dbReference type="Pfam" id="PF18101">
    <property type="entry name" value="Pan3_CK"/>
    <property type="match status" value="1"/>
</dbReference>
<keyword evidence="9 10" id="KW-0175">Coiled coil</keyword>
<dbReference type="FunFam" id="1.10.510.10:FF:000750">
    <property type="entry name" value="PAN2-PAN3 deadenylation complex subunit PAN3"/>
    <property type="match status" value="1"/>
</dbReference>
<feature type="compositionally biased region" description="Polar residues" evidence="12">
    <location>
        <begin position="152"/>
        <end position="167"/>
    </location>
</feature>
<dbReference type="GO" id="GO:0031251">
    <property type="term" value="C:PAN complex"/>
    <property type="evidence" value="ECO:0007669"/>
    <property type="project" value="UniProtKB-UniRule"/>
</dbReference>
<dbReference type="InterPro" id="IPR000719">
    <property type="entry name" value="Prot_kinase_dom"/>
</dbReference>
<dbReference type="FunFam" id="1.20.5.5160:FF:000002">
    <property type="entry name" value="PAN2-PAN3 deadenylation complex subunit PAN3"/>
    <property type="match status" value="1"/>
</dbReference>
<proteinExistence type="inferred from homology"/>
<comment type="subcellular location">
    <subcellularLocation>
        <location evidence="1 10">Cytoplasm</location>
    </subcellularLocation>
</comment>
<evidence type="ECO:0000256" key="3">
    <source>
        <dbReference type="ARBA" id="ARBA00022664"/>
    </source>
</evidence>
<comment type="function">
    <text evidence="10">Regulatory subunit of the poly(A)-nuclease (PAN) deadenylation complex, one of two cytoplasmic mRNA deadenylases involved in mRNA turnover. PAN specifically shortens poly(A) tails of RNA and the activity is stimulated by poly(A)-binding protein PAB1. PAN deadenylation is followed by rapid degradation of the shortened mRNA tails by the CCR4-NOT complex. Deadenylated mRNAs are then degraded by two alternative mechanisms, namely exosome-mediated 3'-5' exonucleolytic degradation, or deadenlyation-dependent mRNA decaping and subsequent 5'-3' exonucleolytic degradation by XRN1. May also be involved in post-transcriptional maturation of mRNA poly(A) tails. PAN3 acts as a positive regulator for PAN activity, recruiting the catalytic subunit PAN2 to mRNA via its interaction with RNA and with PAB1.</text>
</comment>
<accession>A0A0D0TL67</accession>
<feature type="coiled-coil region" evidence="10">
    <location>
        <begin position="545"/>
        <end position="583"/>
    </location>
</feature>
<feature type="region of interest" description="Disordered" evidence="12">
    <location>
        <begin position="114"/>
        <end position="168"/>
    </location>
</feature>
<sequence length="684" mass="75416">MLPPPKSAAVQIVRPPSPSSEKAKEKEKKPSPEKRDTPQRICRNVMIYGYCKYQDQGCIYYHPPAGVDSSTSQNNSPAPQAPTLSASTPLIGTPAREKPTLSIEHLAAPVFVPKGLDSSPRVTTPNIPSPSAPTPPVWPSLPSTGLLPRQDAQVSTQPSHAQLSATASPMAYDDPSHIALSAAHTHAQAQALTHGMLDPHAHAPPVDQSMYLPPRQPLDYNLYAAPLPSIGGNPLYPTHPHAFFVSDDLRRTIQAKQEAVYVGANGASAPGLPQELGVYHSLVPLPLLSATAQRIPTQSQPSKVYGLPSPVYRATSEVDGNTYCLRRVEGFKLVNQLAFASMDTWRRMRHPNIVGLKEAFTTKTFGDNSLIMVYDYHPLSETLYDEYISPNPPEPSSAFALANRPPKRRSSPSERVLWSYVTQIANALKAIHSSGLAVRNLDASKILLTGKNRIRLNGCGVWDVLAFDNKTPVQAFQQEDLLSFGKLIISLTCDFFQPTLPLSLPLDHISRHYSSDLSNLILYLISKPAQGKVKSIDEVIKMMGPRILNELDAVQSYADVLENELGAEVENGRIVRLMTKLGFINERAEFELDPRWSDTGDRYILKLFRDYVFHSVGVDGKPILDLSHVLVCLNKLDAGLDERVMLVSRDDQSCLVVSYREIKHCIEAAFNELKNAGNNHRVHR</sequence>
<dbReference type="FunFam" id="1.10.287.3700:FF:000001">
    <property type="entry name" value="PAN2-PAN3 deadenylation complex subunit PAN3"/>
    <property type="match status" value="1"/>
</dbReference>
<keyword evidence="7 11" id="KW-0862">Zinc</keyword>
<comment type="caution">
    <text evidence="10">Lacks conserved residue(s) required for the propagation of feature annotation.</text>
</comment>
<evidence type="ECO:0000259" key="14">
    <source>
        <dbReference type="PROSITE" id="PS50103"/>
    </source>
</evidence>
<evidence type="ECO:0000256" key="9">
    <source>
        <dbReference type="ARBA" id="ARBA00023054"/>
    </source>
</evidence>
<feature type="region of interest" description="Disordered" evidence="12">
    <location>
        <begin position="1"/>
        <end position="38"/>
    </location>
</feature>
<evidence type="ECO:0000256" key="4">
    <source>
        <dbReference type="ARBA" id="ARBA00022723"/>
    </source>
</evidence>
<comment type="domain">
    <text evidence="10">The pseudokinase domain, the coiled-coil (CC), and C-terminal knob domain (CK) form a structural unit (PKC) that forms an extensive high-affinity interaction surface for PAN2.</text>
</comment>